<protein>
    <submittedName>
        <fullName evidence="1">Uncharacterized protein</fullName>
    </submittedName>
</protein>
<name>A0A7W9F487_9SPHN</name>
<dbReference type="Proteomes" id="UP000546701">
    <property type="component" value="Unassembled WGS sequence"/>
</dbReference>
<dbReference type="EMBL" id="JACIJR010000008">
    <property type="protein sequence ID" value="MBB5730669.1"/>
    <property type="molecule type" value="Genomic_DNA"/>
</dbReference>
<sequence length="206" mass="23069">MSDDILAARTRPDVRLWRKADIDPWRGVSDALIMRRLILCLLVICTACSVAEQPKWAKTVAAYEVPLPTDTDKARFIQLLREVGKARGFHVDAATRDELLIQSEVSPMTFNASVWRGDDEESMASAMDFRDRIGRVWIAFPLGQDSVRSARFREELVPKIKELWPATASLPIMPSGAIPLTKDLVRTPAGYSVKPSAAARYKDADR</sequence>
<organism evidence="1 2">
    <name type="scientific">Sphingomonas prati</name>
    <dbReference type="NCBI Taxonomy" id="1843237"/>
    <lineage>
        <taxon>Bacteria</taxon>
        <taxon>Pseudomonadati</taxon>
        <taxon>Pseudomonadota</taxon>
        <taxon>Alphaproteobacteria</taxon>
        <taxon>Sphingomonadales</taxon>
        <taxon>Sphingomonadaceae</taxon>
        <taxon>Sphingomonas</taxon>
    </lineage>
</organism>
<gene>
    <name evidence="1" type="ORF">FHS99_003175</name>
</gene>
<accession>A0A7W9F487</accession>
<dbReference type="RefSeq" id="WP_157177719.1">
    <property type="nucleotide sequence ID" value="NZ_BMJP01000006.1"/>
</dbReference>
<evidence type="ECO:0000313" key="2">
    <source>
        <dbReference type="Proteomes" id="UP000546701"/>
    </source>
</evidence>
<reference evidence="1 2" key="1">
    <citation type="submission" date="2020-08" db="EMBL/GenBank/DDBJ databases">
        <title>Genomic Encyclopedia of Type Strains, Phase IV (KMG-IV): sequencing the most valuable type-strain genomes for metagenomic binning, comparative biology and taxonomic classification.</title>
        <authorList>
            <person name="Goeker M."/>
        </authorList>
    </citation>
    <scope>NUCLEOTIDE SEQUENCE [LARGE SCALE GENOMIC DNA]</scope>
    <source>
        <strain evidence="1 2">DSM 103336</strain>
    </source>
</reference>
<dbReference type="OrthoDB" id="7561328at2"/>
<keyword evidence="2" id="KW-1185">Reference proteome</keyword>
<proteinExistence type="predicted"/>
<comment type="caution">
    <text evidence="1">The sequence shown here is derived from an EMBL/GenBank/DDBJ whole genome shotgun (WGS) entry which is preliminary data.</text>
</comment>
<dbReference type="AlphaFoldDB" id="A0A7W9F487"/>
<evidence type="ECO:0000313" key="1">
    <source>
        <dbReference type="EMBL" id="MBB5730669.1"/>
    </source>
</evidence>